<dbReference type="InterPro" id="IPR017900">
    <property type="entry name" value="4Fe4S_Fe_S_CS"/>
</dbReference>
<dbReference type="GO" id="GO:0016491">
    <property type="term" value="F:oxidoreductase activity"/>
    <property type="evidence" value="ECO:0007669"/>
    <property type="project" value="UniProtKB-ARBA"/>
</dbReference>
<accession>A0A8T3VM19</accession>
<evidence type="ECO:0000313" key="2">
    <source>
        <dbReference type="EMBL" id="MBE6512564.1"/>
    </source>
</evidence>
<protein>
    <submittedName>
        <fullName evidence="2">4Fe-4S dicluster domain-containing protein</fullName>
    </submittedName>
</protein>
<organism evidence="2 3">
    <name type="scientific">Methanobrevibacter olleyae</name>
    <dbReference type="NCBI Taxonomy" id="294671"/>
    <lineage>
        <taxon>Archaea</taxon>
        <taxon>Methanobacteriati</taxon>
        <taxon>Methanobacteriota</taxon>
        <taxon>Methanomada group</taxon>
        <taxon>Methanobacteria</taxon>
        <taxon>Methanobacteriales</taxon>
        <taxon>Methanobacteriaceae</taxon>
        <taxon>Methanobrevibacter</taxon>
    </lineage>
</organism>
<dbReference type="PROSITE" id="PS51379">
    <property type="entry name" value="4FE4S_FER_2"/>
    <property type="match status" value="2"/>
</dbReference>
<sequence length="87" mass="10673">MRYRDESKKRFWWIFIIQIFPKSCKCKQWSKSRRKKCILCKKCASVCPTRSIHIDKENRKWYFTPKTCIKCYKCKMACPKNAIRIMP</sequence>
<reference evidence="2" key="1">
    <citation type="submission" date="2019-04" db="EMBL/GenBank/DDBJ databases">
        <title>Evolution of Biomass-Degrading Anaerobic Consortia Revealed by Metagenomics.</title>
        <authorList>
            <person name="Peng X."/>
        </authorList>
    </citation>
    <scope>NUCLEOTIDE SEQUENCE</scope>
    <source>
        <strain evidence="2">SIG14</strain>
    </source>
</reference>
<name>A0A8T3VM19_METOL</name>
<dbReference type="PANTHER" id="PTHR43122:SF1">
    <property type="entry name" value="IRON-SULFUR-BINDING PROTEIN"/>
    <property type="match status" value="1"/>
</dbReference>
<evidence type="ECO:0000259" key="1">
    <source>
        <dbReference type="PROSITE" id="PS51379"/>
    </source>
</evidence>
<comment type="caution">
    <text evidence="2">The sequence shown here is derived from an EMBL/GenBank/DDBJ whole genome shotgun (WGS) entry which is preliminary data.</text>
</comment>
<dbReference type="EMBL" id="SUTG01000021">
    <property type="protein sequence ID" value="MBE6512564.1"/>
    <property type="molecule type" value="Genomic_DNA"/>
</dbReference>
<dbReference type="Gene3D" id="3.30.70.20">
    <property type="match status" value="1"/>
</dbReference>
<feature type="domain" description="4Fe-4S ferredoxin-type" evidence="1">
    <location>
        <begin position="27"/>
        <end position="57"/>
    </location>
</feature>
<dbReference type="PROSITE" id="PS00198">
    <property type="entry name" value="4FE4S_FER_1"/>
    <property type="match status" value="2"/>
</dbReference>
<dbReference type="PANTHER" id="PTHR43122">
    <property type="entry name" value="FERREDOXIN SUBUNIT OF PYRUVATE:FLAVODOXIN OXIDOREDUCTASE-RELATED"/>
    <property type="match status" value="1"/>
</dbReference>
<dbReference type="InterPro" id="IPR017896">
    <property type="entry name" value="4Fe4S_Fe-S-bd"/>
</dbReference>
<dbReference type="Proteomes" id="UP000732619">
    <property type="component" value="Unassembled WGS sequence"/>
</dbReference>
<dbReference type="Pfam" id="PF12838">
    <property type="entry name" value="Fer4_7"/>
    <property type="match status" value="1"/>
</dbReference>
<proteinExistence type="predicted"/>
<feature type="domain" description="4Fe-4S ferredoxin-type" evidence="1">
    <location>
        <begin position="59"/>
        <end position="87"/>
    </location>
</feature>
<dbReference type="SUPFAM" id="SSF54862">
    <property type="entry name" value="4Fe-4S ferredoxins"/>
    <property type="match status" value="1"/>
</dbReference>
<evidence type="ECO:0000313" key="3">
    <source>
        <dbReference type="Proteomes" id="UP000732619"/>
    </source>
</evidence>
<dbReference type="AlphaFoldDB" id="A0A8T3VM19"/>
<gene>
    <name evidence="2" type="ORF">E7Z75_05435</name>
</gene>